<organism evidence="1 2">
    <name type="scientific">Arthrobacter subterraneus</name>
    <dbReference type="NCBI Taxonomy" id="335973"/>
    <lineage>
        <taxon>Bacteria</taxon>
        <taxon>Bacillati</taxon>
        <taxon>Actinomycetota</taxon>
        <taxon>Actinomycetes</taxon>
        <taxon>Micrococcales</taxon>
        <taxon>Micrococcaceae</taxon>
        <taxon>Arthrobacter</taxon>
    </lineage>
</organism>
<protein>
    <submittedName>
        <fullName evidence="1">Uncharacterized protein</fullName>
    </submittedName>
</protein>
<gene>
    <name evidence="1" type="ORF">SAMN04488693_11318</name>
</gene>
<reference evidence="1 2" key="1">
    <citation type="submission" date="2016-10" db="EMBL/GenBank/DDBJ databases">
        <authorList>
            <person name="de Groot N.N."/>
        </authorList>
    </citation>
    <scope>NUCLEOTIDE SEQUENCE [LARGE SCALE GENOMIC DNA]</scope>
    <source>
        <strain evidence="1 2">NP_1H</strain>
    </source>
</reference>
<keyword evidence="2" id="KW-1185">Reference proteome</keyword>
<evidence type="ECO:0000313" key="1">
    <source>
        <dbReference type="EMBL" id="SDI51092.1"/>
    </source>
</evidence>
<name>A0A1G8L615_9MICC</name>
<dbReference type="RefSeq" id="WP_026543950.1">
    <property type="nucleotide sequence ID" value="NZ_FNDT01000013.1"/>
</dbReference>
<dbReference type="STRING" id="335973.SAMN04488693_11318"/>
<dbReference type="Proteomes" id="UP000199258">
    <property type="component" value="Unassembled WGS sequence"/>
</dbReference>
<sequence length="98" mass="10351">MHPSTTTALSPAEASTDEVRELARRLRLEAEAVEAVRERLRGAMEIDWESPAGRNFRSYLAERAEAVGVTAFGLRDAAVSLDAYGAALSAADAGGICG</sequence>
<proteinExistence type="predicted"/>
<evidence type="ECO:0000313" key="2">
    <source>
        <dbReference type="Proteomes" id="UP000199258"/>
    </source>
</evidence>
<dbReference type="EMBL" id="FNDT01000013">
    <property type="protein sequence ID" value="SDI51092.1"/>
    <property type="molecule type" value="Genomic_DNA"/>
</dbReference>
<accession>A0A1G8L615</accession>
<dbReference type="AlphaFoldDB" id="A0A1G8L615"/>
<dbReference type="OrthoDB" id="4950199at2"/>